<dbReference type="NCBIfam" id="NF008275">
    <property type="entry name" value="PRK11053.1"/>
    <property type="match status" value="1"/>
</dbReference>
<evidence type="ECO:0000259" key="4">
    <source>
        <dbReference type="Pfam" id="PF00881"/>
    </source>
</evidence>
<evidence type="ECO:0000313" key="6">
    <source>
        <dbReference type="Proteomes" id="UP000028602"/>
    </source>
</evidence>
<evidence type="ECO:0000256" key="3">
    <source>
        <dbReference type="ARBA" id="ARBA00023002"/>
    </source>
</evidence>
<dbReference type="InterPro" id="IPR000415">
    <property type="entry name" value="Nitroreductase-like"/>
</dbReference>
<evidence type="ECO:0000256" key="1">
    <source>
        <dbReference type="ARBA" id="ARBA00007118"/>
    </source>
</evidence>
<dbReference type="EMBL" id="JMPR01000035">
    <property type="protein sequence ID" value="KFD19013.1"/>
    <property type="molecule type" value="Genomic_DNA"/>
</dbReference>
<gene>
    <name evidence="5" type="primary">nfnB</name>
    <name evidence="5" type="ORF">GTPT_2314</name>
</gene>
<accession>A0A085JEW7</accession>
<dbReference type="OrthoDB" id="9809288at2"/>
<reference evidence="5 6" key="1">
    <citation type="submission" date="2014-05" db="EMBL/GenBank/DDBJ databases">
        <title>ATOL: Assembling a taxonomically balanced genome-scale reconstruction of the evolutionary history of the Enterobacteriaceae.</title>
        <authorList>
            <person name="Plunkett G.III."/>
            <person name="Neeno-Eckwall E.C."/>
            <person name="Glasner J.D."/>
            <person name="Perna N.T."/>
        </authorList>
    </citation>
    <scope>NUCLEOTIDE SEQUENCE [LARGE SCALE GENOMIC DNA]</scope>
    <source>
        <strain evidence="5 6">ATCC 33301</strain>
    </source>
</reference>
<organism evidence="5 6">
    <name type="scientific">Tatumella ptyseos ATCC 33301</name>
    <dbReference type="NCBI Taxonomy" id="1005995"/>
    <lineage>
        <taxon>Bacteria</taxon>
        <taxon>Pseudomonadati</taxon>
        <taxon>Pseudomonadota</taxon>
        <taxon>Gammaproteobacteria</taxon>
        <taxon>Enterobacterales</taxon>
        <taxon>Erwiniaceae</taxon>
        <taxon>Tatumella</taxon>
    </lineage>
</organism>
<comment type="similarity">
    <text evidence="1">Belongs to the nitroreductase family.</text>
</comment>
<comment type="caution">
    <text evidence="5">The sequence shown here is derived from an EMBL/GenBank/DDBJ whole genome shotgun (WGS) entry which is preliminary data.</text>
</comment>
<dbReference type="AlphaFoldDB" id="A0A085JEW7"/>
<keyword evidence="6" id="KW-1185">Reference proteome</keyword>
<dbReference type="RefSeq" id="WP_025901985.1">
    <property type="nucleotide sequence ID" value="NZ_ATMJ01000021.1"/>
</dbReference>
<feature type="domain" description="Nitroreductase" evidence="4">
    <location>
        <begin position="7"/>
        <end position="190"/>
    </location>
</feature>
<dbReference type="eggNOG" id="COG0778">
    <property type="taxonomic scope" value="Bacteria"/>
</dbReference>
<dbReference type="PANTHER" id="PTHR43673">
    <property type="entry name" value="NAD(P)H NITROREDUCTASE YDGI-RELATED"/>
    <property type="match status" value="1"/>
</dbReference>
<evidence type="ECO:0000256" key="2">
    <source>
        <dbReference type="ARBA" id="ARBA00022857"/>
    </source>
</evidence>
<dbReference type="Proteomes" id="UP000028602">
    <property type="component" value="Unassembled WGS sequence"/>
</dbReference>
<protein>
    <submittedName>
        <fullName evidence="5">Oxygen-insensitive NAD(P)H nitroreductase/dihydropteridine reductase</fullName>
        <ecNumber evidence="5">1.-.-.-</ecNumber>
        <ecNumber evidence="5">1.5.1.34</ecNumber>
    </submittedName>
</protein>
<dbReference type="GO" id="GO:0004155">
    <property type="term" value="F:6,7-dihydropteridine reductase activity"/>
    <property type="evidence" value="ECO:0007669"/>
    <property type="project" value="UniProtKB-EC"/>
</dbReference>
<dbReference type="PANTHER" id="PTHR43673:SF10">
    <property type="entry name" value="NADH DEHYDROGENASE_NAD(P)H NITROREDUCTASE XCC3605-RELATED"/>
    <property type="match status" value="1"/>
</dbReference>
<evidence type="ECO:0000313" key="5">
    <source>
        <dbReference type="EMBL" id="KFD19013.1"/>
    </source>
</evidence>
<dbReference type="EC" id="1.5.1.34" evidence="5"/>
<proteinExistence type="inferred from homology"/>
<dbReference type="InterPro" id="IPR029479">
    <property type="entry name" value="Nitroreductase"/>
</dbReference>
<keyword evidence="3 5" id="KW-0560">Oxidoreductase</keyword>
<sequence>MSIVEVVKQRFTTKAYDASRKITAQQEQELLDILRYSPSSLNLQPWHFFAITSDEGKETILPGIRDFNAAKVRDSAMVVVFTSKDTLDDAQFSKVQQQEDLDGRFKDEETKNANDKGRRNYIAAYGGSDEDLRYWMERQTYISLGFLLLGAAAMGLNATPIEGIDPVLLDERLGLKEKGLHSLAVVAIGHNSEKDFNASLPKSRLSEETVITRL</sequence>
<dbReference type="Pfam" id="PF00881">
    <property type="entry name" value="Nitroreductase"/>
    <property type="match status" value="1"/>
</dbReference>
<dbReference type="CDD" id="cd02149">
    <property type="entry name" value="NfsB-like"/>
    <property type="match status" value="1"/>
</dbReference>
<dbReference type="SUPFAM" id="SSF55469">
    <property type="entry name" value="FMN-dependent nitroreductase-like"/>
    <property type="match status" value="1"/>
</dbReference>
<dbReference type="Gene3D" id="3.40.109.10">
    <property type="entry name" value="NADH Oxidase"/>
    <property type="match status" value="1"/>
</dbReference>
<name>A0A085JEW7_9GAMM</name>
<dbReference type="EC" id="1.-.-.-" evidence="5"/>
<keyword evidence="2" id="KW-0521">NADP</keyword>
<dbReference type="InterPro" id="IPR033878">
    <property type="entry name" value="NfsB-like"/>
</dbReference>